<dbReference type="SUPFAM" id="SSF55718">
    <property type="entry name" value="SCP-like"/>
    <property type="match status" value="1"/>
</dbReference>
<gene>
    <name evidence="2" type="ORF">R4F53_20195</name>
</gene>
<protein>
    <submittedName>
        <fullName evidence="2">SCP2 sterol-binding domain-containing protein</fullName>
    </submittedName>
</protein>
<dbReference type="InterPro" id="IPR036527">
    <property type="entry name" value="SCP2_sterol-bd_dom_sf"/>
</dbReference>
<dbReference type="EMBL" id="JAWLLD010000025">
    <property type="protein sequence ID" value="MDV7014613.1"/>
    <property type="molecule type" value="Genomic_DNA"/>
</dbReference>
<evidence type="ECO:0000313" key="3">
    <source>
        <dbReference type="Proteomes" id="UP001187143"/>
    </source>
</evidence>
<sequence>MTIQFLTEQWAHAVTTAANNDEKFRAAAKGHELVLQVAVSDSPQSSEYYMHFDNGALDVRIGPAPSTPDVRAELTYETNVALSKGELNGQTAAMTGRMKAEGDMLKMMSVAKAQDRLAQIESALDLAYQL</sequence>
<evidence type="ECO:0000259" key="1">
    <source>
        <dbReference type="Pfam" id="PF02036"/>
    </source>
</evidence>
<dbReference type="InterPro" id="IPR003033">
    <property type="entry name" value="SCP2_sterol-bd_dom"/>
</dbReference>
<dbReference type="RefSeq" id="WP_317728454.1">
    <property type="nucleotide sequence ID" value="NZ_JAWLLC010000024.1"/>
</dbReference>
<dbReference type="AlphaFoldDB" id="A0AAE4RGK6"/>
<proteinExistence type="predicted"/>
<comment type="caution">
    <text evidence="2">The sequence shown here is derived from an EMBL/GenBank/DDBJ whole genome shotgun (WGS) entry which is preliminary data.</text>
</comment>
<dbReference type="Proteomes" id="UP001187143">
    <property type="component" value="Unassembled WGS sequence"/>
</dbReference>
<dbReference type="Gene3D" id="3.30.1050.10">
    <property type="entry name" value="SCP2 sterol-binding domain"/>
    <property type="match status" value="1"/>
</dbReference>
<accession>A0AAE4RGK6</accession>
<dbReference type="Pfam" id="PF02036">
    <property type="entry name" value="SCP2"/>
    <property type="match status" value="1"/>
</dbReference>
<feature type="domain" description="SCP2" evidence="1">
    <location>
        <begin position="20"/>
        <end position="113"/>
    </location>
</feature>
<reference evidence="2" key="1">
    <citation type="submission" date="2023-10" db="EMBL/GenBank/DDBJ databases">
        <title>Characterization and genome sequence of Mycobacterium intracellulare ABSURDO, a novel pathogenic isolate with three colony morphotypes that vary in growth and acid-fastness.</title>
        <authorList>
            <person name="Jude B.A."/>
            <person name="Robinson R.T."/>
        </authorList>
    </citation>
    <scope>NUCLEOTIDE SEQUENCE</scope>
    <source>
        <strain evidence="2">ABSURDO Component B</strain>
    </source>
</reference>
<evidence type="ECO:0000313" key="2">
    <source>
        <dbReference type="EMBL" id="MDV7014613.1"/>
    </source>
</evidence>
<name>A0AAE4RGK6_MYCIT</name>
<organism evidence="2 3">
    <name type="scientific">Mycobacterium intracellulare</name>
    <dbReference type="NCBI Taxonomy" id="1767"/>
    <lineage>
        <taxon>Bacteria</taxon>
        <taxon>Bacillati</taxon>
        <taxon>Actinomycetota</taxon>
        <taxon>Actinomycetes</taxon>
        <taxon>Mycobacteriales</taxon>
        <taxon>Mycobacteriaceae</taxon>
        <taxon>Mycobacterium</taxon>
        <taxon>Mycobacterium avium complex (MAC)</taxon>
    </lineage>
</organism>